<protein>
    <submittedName>
        <fullName evidence="2">Uncharacterized protein</fullName>
    </submittedName>
</protein>
<accession>A0A9N9Q107</accession>
<sequence length="160" mass="17632">MSKKNTKTIQQTPPLPPKTDHPPDISPPTVHQSPPIQLRRQYLVSTEPLAQKIERAIINQPFLAIALLASYDLSPREIVTLRACTIVADRAVVLVRDACFLALVVVEGLGAVAVVVEAVAEISFPQGAGGEVGETHGWLFLRGLLWWWFDFVDVDVEKSE</sequence>
<dbReference type="EMBL" id="CAJVRM010000013">
    <property type="protein sequence ID" value="CAG8971189.1"/>
    <property type="molecule type" value="Genomic_DNA"/>
</dbReference>
<reference evidence="2" key="1">
    <citation type="submission" date="2021-07" db="EMBL/GenBank/DDBJ databases">
        <authorList>
            <person name="Durling M."/>
        </authorList>
    </citation>
    <scope>NUCLEOTIDE SEQUENCE</scope>
</reference>
<dbReference type="Proteomes" id="UP000701801">
    <property type="component" value="Unassembled WGS sequence"/>
</dbReference>
<evidence type="ECO:0000256" key="1">
    <source>
        <dbReference type="SAM" id="MobiDB-lite"/>
    </source>
</evidence>
<keyword evidence="3" id="KW-1185">Reference proteome</keyword>
<comment type="caution">
    <text evidence="2">The sequence shown here is derived from an EMBL/GenBank/DDBJ whole genome shotgun (WGS) entry which is preliminary data.</text>
</comment>
<evidence type="ECO:0000313" key="3">
    <source>
        <dbReference type="Proteomes" id="UP000701801"/>
    </source>
</evidence>
<name>A0A9N9Q107_9HELO</name>
<feature type="region of interest" description="Disordered" evidence="1">
    <location>
        <begin position="1"/>
        <end position="34"/>
    </location>
</feature>
<evidence type="ECO:0000313" key="2">
    <source>
        <dbReference type="EMBL" id="CAG8971189.1"/>
    </source>
</evidence>
<organism evidence="2 3">
    <name type="scientific">Hymenoscyphus albidus</name>
    <dbReference type="NCBI Taxonomy" id="595503"/>
    <lineage>
        <taxon>Eukaryota</taxon>
        <taxon>Fungi</taxon>
        <taxon>Dikarya</taxon>
        <taxon>Ascomycota</taxon>
        <taxon>Pezizomycotina</taxon>
        <taxon>Leotiomycetes</taxon>
        <taxon>Helotiales</taxon>
        <taxon>Helotiaceae</taxon>
        <taxon>Hymenoscyphus</taxon>
    </lineage>
</organism>
<dbReference type="AlphaFoldDB" id="A0A9N9Q107"/>
<proteinExistence type="predicted"/>
<gene>
    <name evidence="2" type="ORF">HYALB_00010189</name>
</gene>